<reference evidence="2" key="1">
    <citation type="submission" date="2021-05" db="EMBL/GenBank/DDBJ databases">
        <authorList>
            <person name="Pietrasiak N."/>
            <person name="Ward R."/>
            <person name="Stajich J.E."/>
            <person name="Kurbessoian T."/>
        </authorList>
    </citation>
    <scope>NUCLEOTIDE SEQUENCE</scope>
    <source>
        <strain evidence="2">GSE-TBD4-15B</strain>
    </source>
</reference>
<dbReference type="Pfam" id="PF10069">
    <property type="entry name" value="DICT"/>
    <property type="match status" value="1"/>
</dbReference>
<dbReference type="Pfam" id="PF17150">
    <property type="entry name" value="CHASE6_C"/>
    <property type="match status" value="1"/>
</dbReference>
<gene>
    <name evidence="2" type="ORF">KME07_02845</name>
</gene>
<evidence type="ECO:0000313" key="3">
    <source>
        <dbReference type="Proteomes" id="UP000707356"/>
    </source>
</evidence>
<dbReference type="InterPro" id="IPR037522">
    <property type="entry name" value="HD_GYP_dom"/>
</dbReference>
<dbReference type="EMBL" id="JAHHHV010000011">
    <property type="protein sequence ID" value="MBW4464364.1"/>
    <property type="molecule type" value="Genomic_DNA"/>
</dbReference>
<dbReference type="InterPro" id="IPR003607">
    <property type="entry name" value="HD/PDEase_dom"/>
</dbReference>
<comment type="caution">
    <text evidence="2">The sequence shown here is derived from an EMBL/GenBank/DDBJ whole genome shotgun (WGS) entry which is preliminary data.</text>
</comment>
<evidence type="ECO:0000313" key="2">
    <source>
        <dbReference type="EMBL" id="MBW4464364.1"/>
    </source>
</evidence>
<dbReference type="Proteomes" id="UP000707356">
    <property type="component" value="Unassembled WGS sequence"/>
</dbReference>
<organism evidence="2 3">
    <name type="scientific">Pegethrix bostrychoides GSE-TBD4-15B</name>
    <dbReference type="NCBI Taxonomy" id="2839662"/>
    <lineage>
        <taxon>Bacteria</taxon>
        <taxon>Bacillati</taxon>
        <taxon>Cyanobacteriota</taxon>
        <taxon>Cyanophyceae</taxon>
        <taxon>Oculatellales</taxon>
        <taxon>Oculatellaceae</taxon>
        <taxon>Pegethrix</taxon>
    </lineage>
</organism>
<dbReference type="InterPro" id="IPR052020">
    <property type="entry name" value="Cyclic_di-GMP/3'3'-cGAMP_PDE"/>
</dbReference>
<feature type="domain" description="HD-GYP" evidence="1">
    <location>
        <begin position="260"/>
        <end position="461"/>
    </location>
</feature>
<dbReference type="Pfam" id="PF13487">
    <property type="entry name" value="HD_5"/>
    <property type="match status" value="1"/>
</dbReference>
<dbReference type="PANTHER" id="PTHR45228:SF1">
    <property type="entry name" value="CYCLIC DI-GMP PHOSPHODIESTERASE TM_0186"/>
    <property type="match status" value="1"/>
</dbReference>
<dbReference type="InterPro" id="IPR033415">
    <property type="entry name" value="CHASE6_C"/>
</dbReference>
<protein>
    <submittedName>
        <fullName evidence="2">Metal-dependent phosphohydrolase</fullName>
    </submittedName>
</protein>
<dbReference type="Gene3D" id="1.10.3210.10">
    <property type="entry name" value="Hypothetical protein af1432"/>
    <property type="match status" value="1"/>
</dbReference>
<accession>A0A951P937</accession>
<dbReference type="InterPro" id="IPR019278">
    <property type="entry name" value="DICT_dom"/>
</dbReference>
<reference evidence="2" key="2">
    <citation type="journal article" date="2022" name="Microbiol. Resour. Announc.">
        <title>Metagenome Sequencing to Explore Phylogenomics of Terrestrial Cyanobacteria.</title>
        <authorList>
            <person name="Ward R.D."/>
            <person name="Stajich J.E."/>
            <person name="Johansen J.R."/>
            <person name="Huntemann M."/>
            <person name="Clum A."/>
            <person name="Foster B."/>
            <person name="Foster B."/>
            <person name="Roux S."/>
            <person name="Palaniappan K."/>
            <person name="Varghese N."/>
            <person name="Mukherjee S."/>
            <person name="Reddy T.B.K."/>
            <person name="Daum C."/>
            <person name="Copeland A."/>
            <person name="Chen I.A."/>
            <person name="Ivanova N.N."/>
            <person name="Kyrpides N.C."/>
            <person name="Shapiro N."/>
            <person name="Eloe-Fadrosh E.A."/>
            <person name="Pietrasiak N."/>
        </authorList>
    </citation>
    <scope>NUCLEOTIDE SEQUENCE</scope>
    <source>
        <strain evidence="2">GSE-TBD4-15B</strain>
    </source>
</reference>
<name>A0A951P937_9CYAN</name>
<proteinExistence type="predicted"/>
<evidence type="ECO:0000259" key="1">
    <source>
        <dbReference type="PROSITE" id="PS51832"/>
    </source>
</evidence>
<dbReference type="CDD" id="cd00077">
    <property type="entry name" value="HDc"/>
    <property type="match status" value="1"/>
</dbReference>
<dbReference type="PANTHER" id="PTHR45228">
    <property type="entry name" value="CYCLIC DI-GMP PHOSPHODIESTERASE TM_0186-RELATED"/>
    <property type="match status" value="1"/>
</dbReference>
<sequence length="489" mass="53565">MLPGSILQQLSVAHRASSSPSGSHSQLPDPALSQSQQRPLNFGVYFKNTLVALCHALEDAILQADYQPLVIAAFQRGKWYLEEAERYADLAERSQQVVIMASPDAGFAEHPTSQKPNVALVQLDAADSVAQEWHLIILSPDYTAMVLCQELSEADYGAAGFPKADLERKFYGLWTFEPGLVLETAELAVEHVGRYDKALAQRLQAQVQQITQQIQSGERLCGAPTSDHLGEIVSLIVDYLQQREDEPAAYPVVAHLEGNLLSNELQAFLRVAQLLDQADLSNPMAAAEVASLSEAMGQLLDLPAWQLHRLRLAGLLHRMAFLRSQEPLLNAGRSVQTHAEQPNLAPACPLMPGIQVLRRMQRLRAIATILAHQSEWWDGSGQPASLTGDEIPVESRILALVEVFQQQLAQLRHTALTPEAALSAALEHCSAQAGNRWDPKLIEVLKLLVNALQQGVDLPVTLPKIAAGLWLLDEQSDLAAAVELAERQS</sequence>
<dbReference type="AlphaFoldDB" id="A0A951P937"/>
<dbReference type="PROSITE" id="PS51832">
    <property type="entry name" value="HD_GYP"/>
    <property type="match status" value="1"/>
</dbReference>